<sequence>MASVTSLGISSPIGLAYAIQEGYLPINPSNNLFNWINYSKNSANYPSEEDELLVTPRCVIWSRGGIFRKCYNFDVEKEAVTHALLTTFPSVDPITSKNMKSKDPTKKSENDSPWETAIVIFLKTQAHVYFLFGTSHIIHLPFEVEYAFAAPSGVVLQRKLGASYMASALKLQLATQSSFASSQSQPWSAASSQLSSFSVADLGAPKQMPLPHPMHRSMWDVPSMNMGDNWPRLFSLSDPLAEIGLITAQKLNFESREKQPKKSRILQLDMAEEILYVSNRDDYLPKGIDFPPMIAITWNQGTSKYTIWRFSYQGEIPTKEDKKRFVSGNISRRRSSYAPGATTGANTPIMVGKQFNMEGLGSSQSTNLKKNFKFDETQDKLVDLVSTLSTDFESQTVPRRKSRQVSSMLARADLSATHERSSFTDIANNLPHAHSKRIESYGSQHTRTSIGPHGLLSSAGTSQILLSSQRRNSIFESHDDSPLDELGDEENFTRRDFIGIDYDNFDALRQEIVLTHVGTISAEYSNVRYPGHRKPAASHCKVFTLSAPQFTADDLCGNRRLVCILDLDEKKLTMIMLYSKYQKFDGNLRHPKNTSQPENETSSLSLGPIKRIDNVIDACRIDDGEISRVLILSETEDGYGELNLQAPWSISTKVPISKTFVSTKLWQLSHQLSQFSQEENFRQPQALCGLRNSRPGGRVDLLDEQGRLHQICISLKPKDPHIFKIIEGCREILSLSRDFDSQPLKSSDGLLVCWWNAMQWIQINSFNNLDPEWSALCIILLASTFGVHNNFKSIPDVSIQEKSSLSKPLYGSTTFHQLHYDWELMQEEEACKGNPLPPWVENSGWVCLIDNIAAEFQEKSFMESISKVEQNTIQTYSFAYRYVKLAREYARTDSGRKLLFECLPTWANNTAESRSKALENLCIGLHLLREEQKLDIMTSDCFNTGSASLTPILMQIVKWLGWSTWIKFYEIEEALLTISEFDNNSPFQPSIPQPFECPSVYDWIQACVTSQYSTKFRTISDLFVTNPLLSGKNSHNRQMRLTPRTLVLNKFFDNIYSNCSPAHYVEALSNAGADSLMLETLPEAILAPIQEAMIQCQAEPPSHWSSTLLTLVGREDINLSLSLGKKPREVQSTALISSHESSLDVHSICLSISETESTGSFDGSAENDRQSISRTIFSDDRRMNEVIQLLDTTHPTIAICKAEPHWSDSELLEAQKEHVQVLANRTLAIPSGRGLLYFSARIPFLTQKWHISGFNLSCIIRPDNNTIAADKTAFTEEKVCWAFFHAGVAAGLQISRDSKGIDTSWILFNKPSPDLLNNRHAGFLLALGLNGHLKSVAKWVSFKYLTPKHTMTSIGLLLGLAASYLGTMDSLITRLLSVHVTRMLPPGAAELNLSSLTQTTGIMGIGLLYCNTQHRRMSEIMVSEIEHIDNDTGEESLRNEGYRLAAGFALGFINLGKGTDLKGLHDMKLTERLLSLATGNKKVEIVHVLDKATAAAVVGIALIFMKSENSILARKINAPDSILQYDYVRPDILLLRTVASHLIMWSMIDPCFQWIEKNLPKQYRSRSKLSSVTSLTTDDLPLYDIIAGLCFSIALRFAGSACPSVRDLLVYYLDQLMRICRIEAVTYDAKLTRNTVRNCQDLMALSVATVMAGTGDLTVLRRLRSLHGRDDGETSYGSHLAAHIAIGALFLGGGTFTFGTSNIAIAALLLAFYPIFPNSVHDNKGHLQAFRHFWALAAEPRCLVTKDIYTNKPTSVPISITLRNGDQLIRHSPCLLPEFNLIKYIRTITPDFWNLLLDLESNPYHMKAFKSTQTIFVRRRPAHTSALTPFQSTLLALNNAENVTSNPLEWIFKLAAFESLSQAERALVIPPDRGGASDLHARTSGTVVDARLIFEHATLESGRKDRLFGLKLLFDWADKAANDGRNTLWIRKEIVERLKVKVWTMI</sequence>
<keyword evidence="2" id="KW-0132">Cell division</keyword>
<comment type="similarity">
    <text evidence="1">Belongs to the APC1 family.</text>
</comment>
<dbReference type="InterPro" id="IPR049255">
    <property type="entry name" value="Apc1_N"/>
</dbReference>
<dbReference type="FunFam" id="1.25.10.10:FF:000400">
    <property type="entry name" value="20S cyclosome subunit (APC1/BimE), putative"/>
    <property type="match status" value="1"/>
</dbReference>
<dbReference type="EMBL" id="UNSH01000036">
    <property type="protein sequence ID" value="SZF01212.1"/>
    <property type="molecule type" value="Genomic_DNA"/>
</dbReference>
<keyword evidence="4" id="KW-0498">Mitosis</keyword>
<feature type="domain" description="Anaphase-promoting complex subunit 1 N-terminal" evidence="6">
    <location>
        <begin position="30"/>
        <end position="780"/>
    </location>
</feature>
<gene>
    <name evidence="8" type="ORF">BLGHR1_11970</name>
</gene>
<dbReference type="GO" id="GO:0031145">
    <property type="term" value="P:anaphase-promoting complex-dependent catabolic process"/>
    <property type="evidence" value="ECO:0007669"/>
    <property type="project" value="TreeGrafter"/>
</dbReference>
<evidence type="ECO:0000259" key="7">
    <source>
        <dbReference type="Pfam" id="PF21282"/>
    </source>
</evidence>
<dbReference type="GO" id="GO:0007091">
    <property type="term" value="P:metaphase/anaphase transition of mitotic cell cycle"/>
    <property type="evidence" value="ECO:0007669"/>
    <property type="project" value="TreeGrafter"/>
</dbReference>
<proteinExistence type="inferred from homology"/>
<evidence type="ECO:0000256" key="2">
    <source>
        <dbReference type="ARBA" id="ARBA00022618"/>
    </source>
</evidence>
<organism evidence="8 9">
    <name type="scientific">Blumeria hordei</name>
    <name type="common">Barley powdery mildew</name>
    <name type="synonym">Blumeria graminis f. sp. hordei</name>
    <dbReference type="NCBI Taxonomy" id="2867405"/>
    <lineage>
        <taxon>Eukaryota</taxon>
        <taxon>Fungi</taxon>
        <taxon>Dikarya</taxon>
        <taxon>Ascomycota</taxon>
        <taxon>Pezizomycotina</taxon>
        <taxon>Leotiomycetes</taxon>
        <taxon>Erysiphales</taxon>
        <taxon>Erysiphaceae</taxon>
        <taxon>Blumeria</taxon>
    </lineage>
</organism>
<protein>
    <submittedName>
        <fullName evidence="8">Uncharacterized protein</fullName>
    </submittedName>
</protein>
<feature type="domain" description="Anaphase-promoting complex subunit 1 beta-sandwich" evidence="7">
    <location>
        <begin position="1741"/>
        <end position="1820"/>
    </location>
</feature>
<dbReference type="InterPro" id="IPR011989">
    <property type="entry name" value="ARM-like"/>
</dbReference>
<evidence type="ECO:0000313" key="8">
    <source>
        <dbReference type="EMBL" id="SZF01212.1"/>
    </source>
</evidence>
<dbReference type="Gene3D" id="1.25.10.10">
    <property type="entry name" value="Leucine-rich Repeat Variant"/>
    <property type="match status" value="3"/>
</dbReference>
<evidence type="ECO:0000256" key="4">
    <source>
        <dbReference type="ARBA" id="ARBA00022776"/>
    </source>
</evidence>
<dbReference type="GO" id="GO:0005680">
    <property type="term" value="C:anaphase-promoting complex"/>
    <property type="evidence" value="ECO:0007669"/>
    <property type="project" value="InterPro"/>
</dbReference>
<keyword evidence="3" id="KW-0677">Repeat</keyword>
<reference evidence="8 9" key="1">
    <citation type="submission" date="2017-11" db="EMBL/GenBank/DDBJ databases">
        <authorList>
            <person name="Kracher B."/>
        </authorList>
    </citation>
    <scope>NUCLEOTIDE SEQUENCE [LARGE SCALE GENOMIC DNA]</scope>
    <source>
        <strain evidence="8 9">RACE1</strain>
    </source>
</reference>
<evidence type="ECO:0000313" key="9">
    <source>
        <dbReference type="Proteomes" id="UP000275772"/>
    </source>
</evidence>
<dbReference type="FunFam" id="1.25.10.10:FF:000217">
    <property type="entry name" value="20S cyclosome subunit (APC1/BimE)"/>
    <property type="match status" value="1"/>
</dbReference>
<dbReference type="GO" id="GO:0051301">
    <property type="term" value="P:cell division"/>
    <property type="evidence" value="ECO:0007669"/>
    <property type="project" value="UniProtKB-KW"/>
</dbReference>
<dbReference type="GO" id="GO:0070979">
    <property type="term" value="P:protein K11-linked ubiquitination"/>
    <property type="evidence" value="ECO:0007669"/>
    <property type="project" value="TreeGrafter"/>
</dbReference>
<accession>A0A383UPM6</accession>
<dbReference type="InterPro" id="IPR024990">
    <property type="entry name" value="Apc1"/>
</dbReference>
<evidence type="ECO:0000259" key="6">
    <source>
        <dbReference type="Pfam" id="PF12859"/>
    </source>
</evidence>
<evidence type="ECO:0000256" key="3">
    <source>
        <dbReference type="ARBA" id="ARBA00022737"/>
    </source>
</evidence>
<dbReference type="VEuPathDB" id="FungiDB:BLGHR1_11970"/>
<dbReference type="Proteomes" id="UP000275772">
    <property type="component" value="Unassembled WGS sequence"/>
</dbReference>
<name>A0A383UPM6_BLUHO</name>
<evidence type="ECO:0000256" key="1">
    <source>
        <dbReference type="ARBA" id="ARBA00010547"/>
    </source>
</evidence>
<dbReference type="PANTHER" id="PTHR12827">
    <property type="entry name" value="MEIOTIC CHECKPOINT REGULATOR TSG24 FAMILY MEMBER"/>
    <property type="match status" value="1"/>
</dbReference>
<dbReference type="InterPro" id="IPR048971">
    <property type="entry name" value="Apc1_3rd"/>
</dbReference>
<dbReference type="GO" id="GO:0060090">
    <property type="term" value="F:molecular adaptor activity"/>
    <property type="evidence" value="ECO:0007669"/>
    <property type="project" value="TreeGrafter"/>
</dbReference>
<dbReference type="Pfam" id="PF21282">
    <property type="entry name" value="APC1_3rd"/>
    <property type="match status" value="1"/>
</dbReference>
<keyword evidence="5" id="KW-0131">Cell cycle</keyword>
<dbReference type="PANTHER" id="PTHR12827:SF3">
    <property type="entry name" value="ANAPHASE-PROMOTING COMPLEX SUBUNIT 1"/>
    <property type="match status" value="1"/>
</dbReference>
<dbReference type="Pfam" id="PF12859">
    <property type="entry name" value="ANAPC1"/>
    <property type="match status" value="1"/>
</dbReference>
<evidence type="ECO:0000256" key="5">
    <source>
        <dbReference type="ARBA" id="ARBA00023306"/>
    </source>
</evidence>